<dbReference type="Pfam" id="PF04909">
    <property type="entry name" value="Amidohydro_2"/>
    <property type="match status" value="1"/>
</dbReference>
<dbReference type="PANTHER" id="PTHR35563">
    <property type="entry name" value="BARREL METAL-DEPENDENT HYDROLASE, PUTATIVE (AFU_ORTHOLOGUE AFUA_1G16240)-RELATED"/>
    <property type="match status" value="1"/>
</dbReference>
<comment type="caution">
    <text evidence="2">The sequence shown here is derived from an EMBL/GenBank/DDBJ whole genome shotgun (WGS) entry which is preliminary data.</text>
</comment>
<dbReference type="Gene3D" id="3.20.20.140">
    <property type="entry name" value="Metal-dependent hydrolases"/>
    <property type="match status" value="1"/>
</dbReference>
<evidence type="ECO:0000259" key="1">
    <source>
        <dbReference type="Pfam" id="PF04909"/>
    </source>
</evidence>
<dbReference type="GO" id="GO:0016787">
    <property type="term" value="F:hydrolase activity"/>
    <property type="evidence" value="ECO:0007669"/>
    <property type="project" value="UniProtKB-KW"/>
</dbReference>
<dbReference type="SUPFAM" id="SSF51556">
    <property type="entry name" value="Metallo-dependent hydrolases"/>
    <property type="match status" value="1"/>
</dbReference>
<dbReference type="InterPro" id="IPR052358">
    <property type="entry name" value="Aro_Compnd_Degr_Hydrolases"/>
</dbReference>
<proteinExistence type="predicted"/>
<dbReference type="InterPro" id="IPR032466">
    <property type="entry name" value="Metal_Hydrolase"/>
</dbReference>
<name>A0A4R4NL04_9ACTN</name>
<dbReference type="EMBL" id="SMJZ01000012">
    <property type="protein sequence ID" value="TDC10088.1"/>
    <property type="molecule type" value="Genomic_DNA"/>
</dbReference>
<keyword evidence="2" id="KW-0378">Hydrolase</keyword>
<dbReference type="Proteomes" id="UP000295157">
    <property type="component" value="Unassembled WGS sequence"/>
</dbReference>
<organism evidence="2 3">
    <name type="scientific">Nonomuraea longispora</name>
    <dbReference type="NCBI Taxonomy" id="1848320"/>
    <lineage>
        <taxon>Bacteria</taxon>
        <taxon>Bacillati</taxon>
        <taxon>Actinomycetota</taxon>
        <taxon>Actinomycetes</taxon>
        <taxon>Streptosporangiales</taxon>
        <taxon>Streptosporangiaceae</taxon>
        <taxon>Nonomuraea</taxon>
    </lineage>
</organism>
<dbReference type="InterPro" id="IPR006680">
    <property type="entry name" value="Amidohydro-rel"/>
</dbReference>
<gene>
    <name evidence="2" type="ORF">E1267_05575</name>
</gene>
<dbReference type="OrthoDB" id="5450317at2"/>
<evidence type="ECO:0000313" key="2">
    <source>
        <dbReference type="EMBL" id="TDC10088.1"/>
    </source>
</evidence>
<dbReference type="RefSeq" id="WP_132330441.1">
    <property type="nucleotide sequence ID" value="NZ_SMJZ01000012.1"/>
</dbReference>
<reference evidence="2 3" key="1">
    <citation type="submission" date="2019-02" db="EMBL/GenBank/DDBJ databases">
        <title>Draft genome sequences of novel Actinobacteria.</title>
        <authorList>
            <person name="Sahin N."/>
            <person name="Ay H."/>
            <person name="Saygin H."/>
        </authorList>
    </citation>
    <scope>NUCLEOTIDE SEQUENCE [LARGE SCALE GENOMIC DNA]</scope>
    <source>
        <strain evidence="2 3">KC201</strain>
    </source>
</reference>
<keyword evidence="3" id="KW-1185">Reference proteome</keyword>
<sequence>MTLIDAHAHLVTDDPAYPFDPPGGTVSEAVRNDPMTAERLLAALREHGLSGAIAVQRAHVYGYDNSYVVDSAARYPDRLAAMCVLDARAPDAAERVRHWARRGAVAVRLTSPGGNQHGGTPGTEWFAGAEARRVWRQASELGLSMCLHIYRWNRDESLRALAAVTREFPGTPVVVDHIASVETDRAAPYPGADGLLALADRPQVLVKVTTLNFARIVTAGIKPSVVVEWLVSRFGAERVLWGSDVTQTPGAYADMVRMARESVSGLSDRDAALVLGGTSASLYRVGTP</sequence>
<dbReference type="PANTHER" id="PTHR35563:SF2">
    <property type="entry name" value="BARREL METAL-DEPENDENT HYDROLASE, PUTATIVE (AFU_ORTHOLOGUE AFUA_1G16240)-RELATED"/>
    <property type="match status" value="1"/>
</dbReference>
<protein>
    <submittedName>
        <fullName evidence="2">Amidohydrolase</fullName>
    </submittedName>
</protein>
<evidence type="ECO:0000313" key="3">
    <source>
        <dbReference type="Proteomes" id="UP000295157"/>
    </source>
</evidence>
<accession>A0A4R4NL04</accession>
<feature type="domain" description="Amidohydrolase-related" evidence="1">
    <location>
        <begin position="4"/>
        <end position="284"/>
    </location>
</feature>
<dbReference type="AlphaFoldDB" id="A0A4R4NL04"/>